<dbReference type="EMBL" id="MWQN01000001">
    <property type="protein sequence ID" value="OPC79568.1"/>
    <property type="molecule type" value="Genomic_DNA"/>
</dbReference>
<feature type="transmembrane region" description="Helical" evidence="1">
    <location>
        <begin position="7"/>
        <end position="29"/>
    </location>
</feature>
<reference evidence="2 3" key="1">
    <citation type="submission" date="2017-03" db="EMBL/GenBank/DDBJ databases">
        <title>Draft genome sequence of Streptomyces scabrisporus NF3, endophyte isolated from Amphipterygium adstringens.</title>
        <authorList>
            <person name="Vazquez M."/>
            <person name="Ceapa C.D."/>
            <person name="Rodriguez Luna D."/>
            <person name="Sanchez Esquivel S."/>
        </authorList>
    </citation>
    <scope>NUCLEOTIDE SEQUENCE [LARGE SCALE GENOMIC DNA]</scope>
    <source>
        <strain evidence="2 3">NF3</strain>
    </source>
</reference>
<feature type="transmembrane region" description="Helical" evidence="1">
    <location>
        <begin position="86"/>
        <end position="107"/>
    </location>
</feature>
<dbReference type="AlphaFoldDB" id="A0A1T3NRZ3"/>
<comment type="caution">
    <text evidence="2">The sequence shown here is derived from an EMBL/GenBank/DDBJ whole genome shotgun (WGS) entry which is preliminary data.</text>
</comment>
<keyword evidence="1" id="KW-0472">Membrane</keyword>
<evidence type="ECO:0000256" key="1">
    <source>
        <dbReference type="SAM" id="Phobius"/>
    </source>
</evidence>
<protein>
    <submittedName>
        <fullName evidence="2">Uncharacterized protein</fullName>
    </submittedName>
</protein>
<sequence>MLFGAASVIGAVAAVFFTLGFLAVGFAILDSTDGGTNSSPPRACINAGGADKSMHVNGIEGSILPFDLTCTTPDGSGFRADEIPRYVTFGAYGPGLTAVTMFILAAARRKAPAPRRLRQGAPVSSSRT</sequence>
<accession>A0A1T3NRZ3</accession>
<gene>
    <name evidence="2" type="ORF">B4N89_00155</name>
</gene>
<evidence type="ECO:0000313" key="3">
    <source>
        <dbReference type="Proteomes" id="UP000190037"/>
    </source>
</evidence>
<proteinExistence type="predicted"/>
<dbReference type="Proteomes" id="UP000190037">
    <property type="component" value="Unassembled WGS sequence"/>
</dbReference>
<keyword evidence="1" id="KW-1133">Transmembrane helix</keyword>
<keyword evidence="1" id="KW-0812">Transmembrane</keyword>
<keyword evidence="3" id="KW-1185">Reference proteome</keyword>
<name>A0A1T3NRZ3_9ACTN</name>
<evidence type="ECO:0000313" key="2">
    <source>
        <dbReference type="EMBL" id="OPC79568.1"/>
    </source>
</evidence>
<organism evidence="2 3">
    <name type="scientific">Embleya scabrispora</name>
    <dbReference type="NCBI Taxonomy" id="159449"/>
    <lineage>
        <taxon>Bacteria</taxon>
        <taxon>Bacillati</taxon>
        <taxon>Actinomycetota</taxon>
        <taxon>Actinomycetes</taxon>
        <taxon>Kitasatosporales</taxon>
        <taxon>Streptomycetaceae</taxon>
        <taxon>Embleya</taxon>
    </lineage>
</organism>